<evidence type="ECO:0008006" key="3">
    <source>
        <dbReference type="Google" id="ProtNLM"/>
    </source>
</evidence>
<organism evidence="1 2">
    <name type="scientific">Treponema medium</name>
    <dbReference type="NCBI Taxonomy" id="58231"/>
    <lineage>
        <taxon>Bacteria</taxon>
        <taxon>Pseudomonadati</taxon>
        <taxon>Spirochaetota</taxon>
        <taxon>Spirochaetia</taxon>
        <taxon>Spirochaetales</taxon>
        <taxon>Treponemataceae</taxon>
        <taxon>Treponema</taxon>
    </lineage>
</organism>
<evidence type="ECO:0000313" key="1">
    <source>
        <dbReference type="EMBL" id="QSH97887.1"/>
    </source>
</evidence>
<gene>
    <name evidence="1" type="ORF">DWB79_09035</name>
</gene>
<protein>
    <recommendedName>
        <fullName evidence="3">Lipoprotein</fullName>
    </recommendedName>
</protein>
<dbReference type="Proteomes" id="UP000663454">
    <property type="component" value="Chromosome"/>
</dbReference>
<sequence>MIVMYRRGCFFQKFCIFLCSVFSLCVVSCGKEKTGNLERKQLFSIKYGNFEDQLDLFQLASPYVRPDTQLVMDDGIFYLSNSGAGKILRLTSFGDLLALYYNPEKNPRPTFIDADQADKIMTRSAVPYPLNHPTYLAVTPNKHLFAVDTVNEERIEYDQTENLALHDTVIHFNETGEFVDTVGQEGVGGTPFPPIEGLYADSSNGIIVVCRAETGIRVYWYDNTGSLLYKIPIAFNGLPSPYTNEVKMFSSLDKAVPDFTAKKLYIKVDYYREDIDTDINVSAGISYDKSCLYTFNIESRQYERTVDIAPYEDTEDTNTGVRHVKKVYGLLGVTANNWCLLTTPRSDGYILELIDLHSNKIYTRTLAVSPDELVYNAFHLSSDGILSALLAGDKQADIVWWKTNTITGASKNE</sequence>
<dbReference type="InterPro" id="IPR058072">
    <property type="entry name" value="LIC12708-like"/>
</dbReference>
<keyword evidence="2" id="KW-1185">Reference proteome</keyword>
<dbReference type="Gene3D" id="2.120.10.30">
    <property type="entry name" value="TolB, C-terminal domain"/>
    <property type="match status" value="1"/>
</dbReference>
<evidence type="ECO:0000313" key="2">
    <source>
        <dbReference type="Proteomes" id="UP000663454"/>
    </source>
</evidence>
<proteinExistence type="predicted"/>
<accession>A0ABX7LY27</accession>
<name>A0ABX7LY27_TREMD</name>
<dbReference type="EMBL" id="CP031393">
    <property type="protein sequence ID" value="QSH97887.1"/>
    <property type="molecule type" value="Genomic_DNA"/>
</dbReference>
<dbReference type="InterPro" id="IPR011042">
    <property type="entry name" value="6-blade_b-propeller_TolB-like"/>
</dbReference>
<dbReference type="SUPFAM" id="SSF63829">
    <property type="entry name" value="Calcium-dependent phosphotriesterase"/>
    <property type="match status" value="1"/>
</dbReference>
<reference evidence="1 2" key="1">
    <citation type="submission" date="2018-08" db="EMBL/GenBank/DDBJ databases">
        <authorList>
            <person name="Clegg S.R."/>
            <person name="Carter S.D."/>
            <person name="Radford A.D."/>
            <person name="Darby A."/>
            <person name="Hall N."/>
            <person name="Birtles R."/>
            <person name="Evans N.J."/>
        </authorList>
    </citation>
    <scope>NUCLEOTIDE SEQUENCE [LARGE SCALE GENOMIC DNA]</scope>
    <source>
        <strain evidence="1 2">ATCC 700293</strain>
    </source>
</reference>
<dbReference type="NCBIfam" id="NF047780">
    <property type="entry name" value="LIC12708_fam"/>
    <property type="match status" value="1"/>
</dbReference>